<dbReference type="EMBL" id="MIGC01001713">
    <property type="protein sequence ID" value="PHJ22366.1"/>
    <property type="molecule type" value="Genomic_DNA"/>
</dbReference>
<comment type="caution">
    <text evidence="2">The sequence shown here is derived from an EMBL/GenBank/DDBJ whole genome shotgun (WGS) entry which is preliminary data.</text>
</comment>
<evidence type="ECO:0000313" key="2">
    <source>
        <dbReference type="EMBL" id="PHJ22366.1"/>
    </source>
</evidence>
<organism evidence="2 3">
    <name type="scientific">Cystoisospora suis</name>
    <dbReference type="NCBI Taxonomy" id="483139"/>
    <lineage>
        <taxon>Eukaryota</taxon>
        <taxon>Sar</taxon>
        <taxon>Alveolata</taxon>
        <taxon>Apicomplexa</taxon>
        <taxon>Conoidasida</taxon>
        <taxon>Coccidia</taxon>
        <taxon>Eucoccidiorida</taxon>
        <taxon>Eimeriorina</taxon>
        <taxon>Sarcocystidae</taxon>
        <taxon>Cystoisospora</taxon>
    </lineage>
</organism>
<dbReference type="Proteomes" id="UP000221165">
    <property type="component" value="Unassembled WGS sequence"/>
</dbReference>
<gene>
    <name evidence="2" type="ORF">CSUI_003790</name>
</gene>
<evidence type="ECO:0000313" key="3">
    <source>
        <dbReference type="Proteomes" id="UP000221165"/>
    </source>
</evidence>
<protein>
    <submittedName>
        <fullName evidence="2">Uncharacterized protein</fullName>
    </submittedName>
</protein>
<reference evidence="2 3" key="1">
    <citation type="journal article" date="2017" name="Int. J. Parasitol.">
        <title>The genome of the protozoan parasite Cystoisospora suis and a reverse vaccinology approach to identify vaccine candidates.</title>
        <authorList>
            <person name="Palmieri N."/>
            <person name="Shrestha A."/>
            <person name="Ruttkowski B."/>
            <person name="Beck T."/>
            <person name="Vogl C."/>
            <person name="Tomley F."/>
            <person name="Blake D.P."/>
            <person name="Joachim A."/>
        </authorList>
    </citation>
    <scope>NUCLEOTIDE SEQUENCE [LARGE SCALE GENOMIC DNA]</scope>
    <source>
        <strain evidence="2 3">Wien I</strain>
    </source>
</reference>
<feature type="compositionally biased region" description="Low complexity" evidence="1">
    <location>
        <begin position="409"/>
        <end position="427"/>
    </location>
</feature>
<dbReference type="AlphaFoldDB" id="A0A2C6L493"/>
<sequence length="544" mass="59767">MFAVMEWIRGGSVPGATFQIGQSKFLLPPEVMNRSDVQASGLALVARSEGFKDIPPAVQRAEDGAFIITRPVDAFELLVEHLLDLNPLRHVPLHEFASKYIALKSELAFWQLPVDEVPFHDRIYYETAWTDEHCLFPLSRMDAASFKKEESEEPQNPKRVRLTQVDEQPEEISKSYLDVTGDEGEGGGNDAKQSWTFFLFDPASAGAVVKDPRKKSSISATSGRLVLAVGPEKFFCKIPFLSEPCVHYGKLSALDRDFPPSILLVSPMESTIIWNRGCFIHIRIKEQRLAGPGTLRFGAPAGGSATMGGTGGNQMMSVMNEEGATSSSHLLLSAEINVLEREPSWLCLHPFLDCVLSGVKGPVPHIHCFDMPEASAVRFFPWGCLVVNQEVSLESRKKLPQENSQDPDSLLLHASASSSSSSPVALATRVFPPRDKPTSQDNDSTRRLFTFLQPSQKAGAAESGALSRISPLYQPAKPVVMASVLRSVKKAFRPIEKIYLINVDLEHEGTVVLRHGENFDVLDVRNQEGTDFEAIVSVNGGLAA</sequence>
<dbReference type="VEuPathDB" id="ToxoDB:CSUI_003790"/>
<feature type="non-terminal residue" evidence="2">
    <location>
        <position position="544"/>
    </location>
</feature>
<evidence type="ECO:0000256" key="1">
    <source>
        <dbReference type="SAM" id="MobiDB-lite"/>
    </source>
</evidence>
<feature type="region of interest" description="Disordered" evidence="1">
    <location>
        <begin position="397"/>
        <end position="446"/>
    </location>
</feature>
<dbReference type="OrthoDB" id="345468at2759"/>
<feature type="compositionally biased region" description="Basic and acidic residues" evidence="1">
    <location>
        <begin position="432"/>
        <end position="446"/>
    </location>
</feature>
<keyword evidence="3" id="KW-1185">Reference proteome</keyword>
<proteinExistence type="predicted"/>
<dbReference type="GeneID" id="94427196"/>
<dbReference type="RefSeq" id="XP_067924043.1">
    <property type="nucleotide sequence ID" value="XM_068063985.1"/>
</dbReference>
<accession>A0A2C6L493</accession>
<name>A0A2C6L493_9APIC</name>